<dbReference type="SUPFAM" id="SSF52540">
    <property type="entry name" value="P-loop containing nucleoside triphosphate hydrolases"/>
    <property type="match status" value="1"/>
</dbReference>
<dbReference type="PROSITE" id="PS50893">
    <property type="entry name" value="ABC_TRANSPORTER_2"/>
    <property type="match status" value="1"/>
</dbReference>
<accession>A0A917AXT8</accession>
<evidence type="ECO:0000313" key="5">
    <source>
        <dbReference type="Proteomes" id="UP000605259"/>
    </source>
</evidence>
<dbReference type="EMBL" id="BMFK01000010">
    <property type="protein sequence ID" value="GGE85427.1"/>
    <property type="molecule type" value="Genomic_DNA"/>
</dbReference>
<dbReference type="CDD" id="cd03230">
    <property type="entry name" value="ABC_DR_subfamily_A"/>
    <property type="match status" value="1"/>
</dbReference>
<dbReference type="InterPro" id="IPR027417">
    <property type="entry name" value="P-loop_NTPase"/>
</dbReference>
<dbReference type="Gene3D" id="3.40.50.300">
    <property type="entry name" value="P-loop containing nucleotide triphosphate hydrolases"/>
    <property type="match status" value="1"/>
</dbReference>
<dbReference type="SMART" id="SM00382">
    <property type="entry name" value="AAA"/>
    <property type="match status" value="1"/>
</dbReference>
<name>A0A917AXT8_9BACI</name>
<dbReference type="RefSeq" id="WP_188390147.1">
    <property type="nucleotide sequence ID" value="NZ_BMFK01000010.1"/>
</dbReference>
<evidence type="ECO:0000256" key="1">
    <source>
        <dbReference type="ARBA" id="ARBA00022741"/>
    </source>
</evidence>
<proteinExistence type="predicted"/>
<dbReference type="GO" id="GO:0005524">
    <property type="term" value="F:ATP binding"/>
    <property type="evidence" value="ECO:0007669"/>
    <property type="project" value="UniProtKB-KW"/>
</dbReference>
<keyword evidence="5" id="KW-1185">Reference proteome</keyword>
<reference evidence="4" key="1">
    <citation type="journal article" date="2014" name="Int. J. Syst. Evol. Microbiol.">
        <title>Complete genome sequence of Corynebacterium casei LMG S-19264T (=DSM 44701T), isolated from a smear-ripened cheese.</title>
        <authorList>
            <consortium name="US DOE Joint Genome Institute (JGI-PGF)"/>
            <person name="Walter F."/>
            <person name="Albersmeier A."/>
            <person name="Kalinowski J."/>
            <person name="Ruckert C."/>
        </authorList>
    </citation>
    <scope>NUCLEOTIDE SEQUENCE</scope>
    <source>
        <strain evidence="4">CGMCC 1.12698</strain>
    </source>
</reference>
<evidence type="ECO:0000259" key="3">
    <source>
        <dbReference type="PROSITE" id="PS50893"/>
    </source>
</evidence>
<dbReference type="InterPro" id="IPR003593">
    <property type="entry name" value="AAA+_ATPase"/>
</dbReference>
<gene>
    <name evidence="4" type="primary">sagG</name>
    <name evidence="4" type="ORF">GCM10007140_38580</name>
</gene>
<protein>
    <submittedName>
        <fullName evidence="4">ABC transporter ATP-binding protein</fullName>
    </submittedName>
</protein>
<organism evidence="4 5">
    <name type="scientific">Priestia taiwanensis</name>
    <dbReference type="NCBI Taxonomy" id="1347902"/>
    <lineage>
        <taxon>Bacteria</taxon>
        <taxon>Bacillati</taxon>
        <taxon>Bacillota</taxon>
        <taxon>Bacilli</taxon>
        <taxon>Bacillales</taxon>
        <taxon>Bacillaceae</taxon>
        <taxon>Priestia</taxon>
    </lineage>
</organism>
<dbReference type="InterPro" id="IPR003439">
    <property type="entry name" value="ABC_transporter-like_ATP-bd"/>
</dbReference>
<comment type="caution">
    <text evidence="4">The sequence shown here is derived from an EMBL/GenBank/DDBJ whole genome shotgun (WGS) entry which is preliminary data.</text>
</comment>
<dbReference type="Pfam" id="PF00005">
    <property type="entry name" value="ABC_tran"/>
    <property type="match status" value="1"/>
</dbReference>
<evidence type="ECO:0000256" key="2">
    <source>
        <dbReference type="ARBA" id="ARBA00022840"/>
    </source>
</evidence>
<dbReference type="Proteomes" id="UP000605259">
    <property type="component" value="Unassembled WGS sequence"/>
</dbReference>
<dbReference type="PANTHER" id="PTHR43582:SF2">
    <property type="entry name" value="LINEARMYCIN RESISTANCE ATP-BINDING PROTEIN LNRL"/>
    <property type="match status" value="1"/>
</dbReference>
<dbReference type="InterPro" id="IPR017871">
    <property type="entry name" value="ABC_transporter-like_CS"/>
</dbReference>
<reference evidence="4" key="2">
    <citation type="submission" date="2020-09" db="EMBL/GenBank/DDBJ databases">
        <authorList>
            <person name="Sun Q."/>
            <person name="Zhou Y."/>
        </authorList>
    </citation>
    <scope>NUCLEOTIDE SEQUENCE</scope>
    <source>
        <strain evidence="4">CGMCC 1.12698</strain>
    </source>
</reference>
<keyword evidence="2 4" id="KW-0067">ATP-binding</keyword>
<dbReference type="AlphaFoldDB" id="A0A917AXT8"/>
<dbReference type="PANTHER" id="PTHR43582">
    <property type="entry name" value="LINEARMYCIN RESISTANCE ATP-BINDING PROTEIN LNRL"/>
    <property type="match status" value="1"/>
</dbReference>
<sequence>MISIKDVSKAYKTQQALKRVSLTIQPSTCFGLIGPNGAGKSTLMKIVCGVLQEYNGEVTVRGINPAQYDQAVKKELGYVPQDIVLTEELSAIDNLRFFGGVYGLRGKELEQRMKEVLALVGLEERGKDKVSTFSGGMKRRINIGCALLHNPSVIVMDEPTVGIDPQSRNYIFDIILALKKEGKTIIYSSHYMEEVQYLCDDMALIDLGVVVESGNLMEIIQKHSKQGVYVEGQDIMKEQLQSFGMLIEKGNGYLVSSDTPLETLQQIATYVREHQLHVQRLELSQTSLEDIFLLLTGKKLRD</sequence>
<dbReference type="PROSITE" id="PS00211">
    <property type="entry name" value="ABC_TRANSPORTER_1"/>
    <property type="match status" value="1"/>
</dbReference>
<keyword evidence="1" id="KW-0547">Nucleotide-binding</keyword>
<feature type="domain" description="ABC transporter" evidence="3">
    <location>
        <begin position="2"/>
        <end position="232"/>
    </location>
</feature>
<evidence type="ECO:0000313" key="4">
    <source>
        <dbReference type="EMBL" id="GGE85427.1"/>
    </source>
</evidence>
<dbReference type="GO" id="GO:0016887">
    <property type="term" value="F:ATP hydrolysis activity"/>
    <property type="evidence" value="ECO:0007669"/>
    <property type="project" value="InterPro"/>
</dbReference>